<evidence type="ECO:0000256" key="1">
    <source>
        <dbReference type="SAM" id="MobiDB-lite"/>
    </source>
</evidence>
<feature type="region of interest" description="Disordered" evidence="1">
    <location>
        <begin position="417"/>
        <end position="441"/>
    </location>
</feature>
<feature type="compositionally biased region" description="Low complexity" evidence="1">
    <location>
        <begin position="174"/>
        <end position="196"/>
    </location>
</feature>
<name>A0ABN9R8D0_9DINO</name>
<dbReference type="Proteomes" id="UP001189429">
    <property type="component" value="Unassembled WGS sequence"/>
</dbReference>
<feature type="compositionally biased region" description="Basic and acidic residues" evidence="1">
    <location>
        <begin position="417"/>
        <end position="434"/>
    </location>
</feature>
<evidence type="ECO:0000313" key="3">
    <source>
        <dbReference type="Proteomes" id="UP001189429"/>
    </source>
</evidence>
<proteinExistence type="predicted"/>
<dbReference type="EMBL" id="CAUYUJ010005847">
    <property type="protein sequence ID" value="CAK0815147.1"/>
    <property type="molecule type" value="Genomic_DNA"/>
</dbReference>
<comment type="caution">
    <text evidence="2">The sequence shown here is derived from an EMBL/GenBank/DDBJ whole genome shotgun (WGS) entry which is preliminary data.</text>
</comment>
<gene>
    <name evidence="2" type="ORF">PCOR1329_LOCUS18556</name>
</gene>
<protein>
    <submittedName>
        <fullName evidence="2">Uncharacterized protein</fullName>
    </submittedName>
</protein>
<feature type="compositionally biased region" description="Low complexity" evidence="1">
    <location>
        <begin position="149"/>
        <end position="162"/>
    </location>
</feature>
<sequence length="441" mass="45991">MGVAYAVAHGRAAVPEGILAVFDWRLIRGVRSFQFSGNSHVDSLVCGFWQYAAVMSSSGHAIHGSGSCMWCDFSAGRPAYVLGVSRLRAFGSKIRGAFPNPLEKLKALLGGGSPPPPPQQLPVQPAAVYPPMQAQLPVQQAPAAPPQEVPQELPQEVPQEVPTDMGGDADDSGDLPGAAAGAATGAGQASQASAGTPPAPGAYCTEPAPPASSQCGSLDECLTIIDRFLDSQPRAFNLLQVRSEDHLEQDLPGPCPEGPAKCRHDTYDSALAALYYVKRGKLSEAREILDAFLGIMYPASLDGFKPPSGETRYTGVASGKTLTLLASSYNSANPPQGGVYENPDVTDGGVDTGAARAGNEPGGSLLAAGAGSERRRELARCGRHAVPVPSGSISSMACAGLRRLGSLRLGVHPVHCSERERRGEGSSLVRERGCHARRARP</sequence>
<evidence type="ECO:0000313" key="2">
    <source>
        <dbReference type="EMBL" id="CAK0815147.1"/>
    </source>
</evidence>
<feature type="region of interest" description="Disordered" evidence="1">
    <location>
        <begin position="137"/>
        <end position="210"/>
    </location>
</feature>
<reference evidence="2" key="1">
    <citation type="submission" date="2023-10" db="EMBL/GenBank/DDBJ databases">
        <authorList>
            <person name="Chen Y."/>
            <person name="Shah S."/>
            <person name="Dougan E. K."/>
            <person name="Thang M."/>
            <person name="Chan C."/>
        </authorList>
    </citation>
    <scope>NUCLEOTIDE SEQUENCE [LARGE SCALE GENOMIC DNA]</scope>
</reference>
<accession>A0ABN9R8D0</accession>
<organism evidence="2 3">
    <name type="scientific">Prorocentrum cordatum</name>
    <dbReference type="NCBI Taxonomy" id="2364126"/>
    <lineage>
        <taxon>Eukaryota</taxon>
        <taxon>Sar</taxon>
        <taxon>Alveolata</taxon>
        <taxon>Dinophyceae</taxon>
        <taxon>Prorocentrales</taxon>
        <taxon>Prorocentraceae</taxon>
        <taxon>Prorocentrum</taxon>
    </lineage>
</organism>
<keyword evidence="3" id="KW-1185">Reference proteome</keyword>